<evidence type="ECO:0000313" key="1">
    <source>
        <dbReference type="EMBL" id="KAI0045764.1"/>
    </source>
</evidence>
<proteinExistence type="predicted"/>
<protein>
    <submittedName>
        <fullName evidence="1">Uncharacterized protein</fullName>
    </submittedName>
</protein>
<reference evidence="1" key="1">
    <citation type="submission" date="2021-02" db="EMBL/GenBank/DDBJ databases">
        <authorList>
            <consortium name="DOE Joint Genome Institute"/>
            <person name="Ahrendt S."/>
            <person name="Looney B.P."/>
            <person name="Miyauchi S."/>
            <person name="Morin E."/>
            <person name="Drula E."/>
            <person name="Courty P.E."/>
            <person name="Chicoki N."/>
            <person name="Fauchery L."/>
            <person name="Kohler A."/>
            <person name="Kuo A."/>
            <person name="Labutti K."/>
            <person name="Pangilinan J."/>
            <person name="Lipzen A."/>
            <person name="Riley R."/>
            <person name="Andreopoulos W."/>
            <person name="He G."/>
            <person name="Johnson J."/>
            <person name="Barry K.W."/>
            <person name="Grigoriev I.V."/>
            <person name="Nagy L."/>
            <person name="Hibbett D."/>
            <person name="Henrissat B."/>
            <person name="Matheny P.B."/>
            <person name="Labbe J."/>
            <person name="Martin F."/>
        </authorList>
    </citation>
    <scope>NUCLEOTIDE SEQUENCE</scope>
    <source>
        <strain evidence="1">FP105234-sp</strain>
    </source>
</reference>
<accession>A0ACB8RP49</accession>
<keyword evidence="2" id="KW-1185">Reference proteome</keyword>
<name>A0ACB8RP49_9AGAM</name>
<reference evidence="1" key="2">
    <citation type="journal article" date="2022" name="New Phytol.">
        <title>Evolutionary transition to the ectomycorrhizal habit in the genomes of a hyperdiverse lineage of mushroom-forming fungi.</title>
        <authorList>
            <person name="Looney B."/>
            <person name="Miyauchi S."/>
            <person name="Morin E."/>
            <person name="Drula E."/>
            <person name="Courty P.E."/>
            <person name="Kohler A."/>
            <person name="Kuo A."/>
            <person name="LaButti K."/>
            <person name="Pangilinan J."/>
            <person name="Lipzen A."/>
            <person name="Riley R."/>
            <person name="Andreopoulos W."/>
            <person name="He G."/>
            <person name="Johnson J."/>
            <person name="Nolan M."/>
            <person name="Tritt A."/>
            <person name="Barry K.W."/>
            <person name="Grigoriev I.V."/>
            <person name="Nagy L.G."/>
            <person name="Hibbett D."/>
            <person name="Henrissat B."/>
            <person name="Matheny P.B."/>
            <person name="Labbe J."/>
            <person name="Martin F.M."/>
        </authorList>
    </citation>
    <scope>NUCLEOTIDE SEQUENCE</scope>
    <source>
        <strain evidence="1">FP105234-sp</strain>
    </source>
</reference>
<sequence>MYSDSQYTHGEHPAYEDTRRAAGALPAIRRQRGRATYKRAFGRILAVFQPGPKQRRASADGRQDSLSIASSTVVDDASIDQMSEYLAMLGTREDLQKQHDGPWYQPPGKLTGASETDGYWPAAPSKDISAPPDPLASSLDAKAPSGWDSPPGVGESEQQAWEMYTAAGAEFIAQAPLADADWETLPTGQNWSLPTRLWRRWSREDDADDADGVLDTDDGASRRQSYRRSGENASWRHRDDSPESSRTSTSTKRRSVPKSIKSQSSKKERTNFSIVPPGTPALR</sequence>
<dbReference type="Proteomes" id="UP000814033">
    <property type="component" value="Unassembled WGS sequence"/>
</dbReference>
<gene>
    <name evidence="1" type="ORF">FA95DRAFT_1560816</name>
</gene>
<dbReference type="EMBL" id="MU275942">
    <property type="protein sequence ID" value="KAI0045764.1"/>
    <property type="molecule type" value="Genomic_DNA"/>
</dbReference>
<organism evidence="1 2">
    <name type="scientific">Auriscalpium vulgare</name>
    <dbReference type="NCBI Taxonomy" id="40419"/>
    <lineage>
        <taxon>Eukaryota</taxon>
        <taxon>Fungi</taxon>
        <taxon>Dikarya</taxon>
        <taxon>Basidiomycota</taxon>
        <taxon>Agaricomycotina</taxon>
        <taxon>Agaricomycetes</taxon>
        <taxon>Russulales</taxon>
        <taxon>Auriscalpiaceae</taxon>
        <taxon>Auriscalpium</taxon>
    </lineage>
</organism>
<evidence type="ECO:0000313" key="2">
    <source>
        <dbReference type="Proteomes" id="UP000814033"/>
    </source>
</evidence>
<comment type="caution">
    <text evidence="1">The sequence shown here is derived from an EMBL/GenBank/DDBJ whole genome shotgun (WGS) entry which is preliminary data.</text>
</comment>